<gene>
    <name evidence="2" type="ORF">Pmani_006708</name>
</gene>
<dbReference type="InterPro" id="IPR004244">
    <property type="entry name" value="Transposase_22"/>
</dbReference>
<evidence type="ECO:0000313" key="3">
    <source>
        <dbReference type="Proteomes" id="UP001292094"/>
    </source>
</evidence>
<protein>
    <submittedName>
        <fullName evidence="2">Uncharacterized protein</fullName>
    </submittedName>
</protein>
<evidence type="ECO:0000313" key="2">
    <source>
        <dbReference type="EMBL" id="KAK4322527.1"/>
    </source>
</evidence>
<dbReference type="AlphaFoldDB" id="A0AAE1QCA4"/>
<reference evidence="2" key="1">
    <citation type="submission" date="2023-11" db="EMBL/GenBank/DDBJ databases">
        <title>Genome assemblies of two species of porcelain crab, Petrolisthes cinctipes and Petrolisthes manimaculis (Anomura: Porcellanidae).</title>
        <authorList>
            <person name="Angst P."/>
        </authorList>
    </citation>
    <scope>NUCLEOTIDE SEQUENCE</scope>
    <source>
        <strain evidence="2">PB745_02</strain>
        <tissue evidence="2">Gill</tissue>
    </source>
</reference>
<name>A0AAE1QCA4_9EUCA</name>
<evidence type="ECO:0000256" key="1">
    <source>
        <dbReference type="SAM" id="MobiDB-lite"/>
    </source>
</evidence>
<dbReference type="Proteomes" id="UP001292094">
    <property type="component" value="Unassembled WGS sequence"/>
</dbReference>
<accession>A0AAE1QCA4</accession>
<comment type="caution">
    <text evidence="2">The sequence shown here is derived from an EMBL/GenBank/DDBJ whole genome shotgun (WGS) entry which is preliminary data.</text>
</comment>
<dbReference type="PANTHER" id="PTHR11505">
    <property type="entry name" value="L1 TRANSPOSABLE ELEMENT-RELATED"/>
    <property type="match status" value="1"/>
</dbReference>
<sequence length="221" mass="24635">MDPNTLKVLLDSQNQSFISAVDIIVDQFKSRITDMETKISDLTSLEFTQAEVTDPKSEVKELQKSDSVKQTTINELQTHVKDIEQRTDYQEDYSRRNNLHISGMEELPSGETWEQTTKTVQTILEDKFQLPPANLERAHRIGPGGHSQPRTIVVRFEKFGDREAVLRNARKLKGAGDTVRPAADSQGMAGCSDGSASTGRGEEAASTVETGTKLKKDRKKK</sequence>
<dbReference type="EMBL" id="JAWZYT010000514">
    <property type="protein sequence ID" value="KAK4322527.1"/>
    <property type="molecule type" value="Genomic_DNA"/>
</dbReference>
<feature type="region of interest" description="Disordered" evidence="1">
    <location>
        <begin position="172"/>
        <end position="221"/>
    </location>
</feature>
<keyword evidence="3" id="KW-1185">Reference proteome</keyword>
<organism evidence="2 3">
    <name type="scientific">Petrolisthes manimaculis</name>
    <dbReference type="NCBI Taxonomy" id="1843537"/>
    <lineage>
        <taxon>Eukaryota</taxon>
        <taxon>Metazoa</taxon>
        <taxon>Ecdysozoa</taxon>
        <taxon>Arthropoda</taxon>
        <taxon>Crustacea</taxon>
        <taxon>Multicrustacea</taxon>
        <taxon>Malacostraca</taxon>
        <taxon>Eumalacostraca</taxon>
        <taxon>Eucarida</taxon>
        <taxon>Decapoda</taxon>
        <taxon>Pleocyemata</taxon>
        <taxon>Anomura</taxon>
        <taxon>Galatheoidea</taxon>
        <taxon>Porcellanidae</taxon>
        <taxon>Petrolisthes</taxon>
    </lineage>
</organism>
<proteinExistence type="predicted"/>
<dbReference type="Gene3D" id="3.30.70.1820">
    <property type="entry name" value="L1 transposable element, RRM domain"/>
    <property type="match status" value="1"/>
</dbReference>